<protein>
    <submittedName>
        <fullName evidence="1">Uncharacterized protein</fullName>
    </submittedName>
</protein>
<evidence type="ECO:0000313" key="2">
    <source>
        <dbReference type="Proteomes" id="UP000033067"/>
    </source>
</evidence>
<keyword evidence="2" id="KW-1185">Reference proteome</keyword>
<dbReference type="AlphaFoldDB" id="A0A0E3Z3S7"/>
<evidence type="ECO:0000313" key="1">
    <source>
        <dbReference type="EMBL" id="AKC86874.1"/>
    </source>
</evidence>
<dbReference type="EMBL" id="CP011144">
    <property type="protein sequence ID" value="AKC86874.1"/>
    <property type="molecule type" value="Genomic_DNA"/>
</dbReference>
<organism evidence="1 2">
    <name type="scientific">Pseudoxanthomonas suwonensis</name>
    <dbReference type="NCBI Taxonomy" id="314722"/>
    <lineage>
        <taxon>Bacteria</taxon>
        <taxon>Pseudomonadati</taxon>
        <taxon>Pseudomonadota</taxon>
        <taxon>Gammaproteobacteria</taxon>
        <taxon>Lysobacterales</taxon>
        <taxon>Lysobacteraceae</taxon>
        <taxon>Pseudoxanthomonas</taxon>
    </lineage>
</organism>
<reference evidence="1 2" key="1">
    <citation type="journal article" date="2015" name="Genome Announc.">
        <title>Complete Genome Sequence of Pseudoxanthomonas suwonensis Strain J1, a Cellulose-Degrading Bacterium Isolated from Leaf- and Wood-Enriched Soil.</title>
        <authorList>
            <person name="Hou L."/>
            <person name="Jiang J."/>
            <person name="Xu Z."/>
            <person name="Zhou Y."/>
            <person name="Leung F.C."/>
        </authorList>
    </citation>
    <scope>NUCLEOTIDE SEQUENCE [LARGE SCALE GENOMIC DNA]</scope>
    <source>
        <strain evidence="1 2">J1</strain>
    </source>
</reference>
<dbReference type="PATRIC" id="fig|314722.6.peg.1936"/>
<proteinExistence type="predicted"/>
<dbReference type="RefSeq" id="WP_052631855.1">
    <property type="nucleotide sequence ID" value="NZ_CP011144.1"/>
</dbReference>
<sequence>MEWGTIQAVRAVAIESGRRLTSDTSAVEFTVGLDSGQSIVVVQPGSVGDYRVGDRVRVTNDGTQTRVAR</sequence>
<gene>
    <name evidence="1" type="ORF">WQ53_09025</name>
</gene>
<dbReference type="KEGG" id="psuw:WQ53_09025"/>
<dbReference type="Proteomes" id="UP000033067">
    <property type="component" value="Chromosome"/>
</dbReference>
<name>A0A0E3Z3S7_9GAMM</name>
<accession>A0A0E3Z3S7</accession>